<keyword evidence="2" id="KW-0732">Signal</keyword>
<sequence length="201" mass="20484">MTIAVLLALALAQSAAAARALRQQPASILPLLPGAPQPQHKTPVFKQQLGTNSGRNNGGDSSGASSEALFNLNQAQTQQGRTGSAVTVALQTAKAGRQNPLTRSVIGQNQAQAIVGNAASGGGALNAAKEQYGNLQYQTLGQGLTTGSDTRTALANIQAQSDIQASLDSGNAFRATQGNADSALATTFNGAQTHEFTTNNN</sequence>
<dbReference type="GeneID" id="25739732"/>
<feature type="chain" id="PRO_5002247654" evidence="2">
    <location>
        <begin position="18"/>
        <end position="201"/>
    </location>
</feature>
<reference evidence="3 4" key="1">
    <citation type="journal article" date="2013" name="BMC Genomics">
        <title>Reconstruction of the lipid metabolism for the microalga Monoraphidium neglectum from its genome sequence reveals characteristics suitable for biofuel production.</title>
        <authorList>
            <person name="Bogen C."/>
            <person name="Al-Dilaimi A."/>
            <person name="Albersmeier A."/>
            <person name="Wichmann J."/>
            <person name="Grundmann M."/>
            <person name="Rupp O."/>
            <person name="Lauersen K.J."/>
            <person name="Blifernez-Klassen O."/>
            <person name="Kalinowski J."/>
            <person name="Goesmann A."/>
            <person name="Mussgnug J.H."/>
            <person name="Kruse O."/>
        </authorList>
    </citation>
    <scope>NUCLEOTIDE SEQUENCE [LARGE SCALE GENOMIC DNA]</scope>
    <source>
        <strain evidence="3 4">SAG 48.87</strain>
    </source>
</reference>
<dbReference type="Proteomes" id="UP000054498">
    <property type="component" value="Unassembled WGS sequence"/>
</dbReference>
<feature type="signal peptide" evidence="2">
    <location>
        <begin position="1"/>
        <end position="17"/>
    </location>
</feature>
<dbReference type="AlphaFoldDB" id="A0A0D2MD40"/>
<dbReference type="KEGG" id="mng:MNEG_6856"/>
<keyword evidence="4" id="KW-1185">Reference proteome</keyword>
<protein>
    <submittedName>
        <fullName evidence="3">Uncharacterized protein</fullName>
    </submittedName>
</protein>
<evidence type="ECO:0000313" key="3">
    <source>
        <dbReference type="EMBL" id="KIZ01105.1"/>
    </source>
</evidence>
<organism evidence="3 4">
    <name type="scientific">Monoraphidium neglectum</name>
    <dbReference type="NCBI Taxonomy" id="145388"/>
    <lineage>
        <taxon>Eukaryota</taxon>
        <taxon>Viridiplantae</taxon>
        <taxon>Chlorophyta</taxon>
        <taxon>core chlorophytes</taxon>
        <taxon>Chlorophyceae</taxon>
        <taxon>CS clade</taxon>
        <taxon>Sphaeropleales</taxon>
        <taxon>Selenastraceae</taxon>
        <taxon>Monoraphidium</taxon>
    </lineage>
</organism>
<evidence type="ECO:0000256" key="2">
    <source>
        <dbReference type="SAM" id="SignalP"/>
    </source>
</evidence>
<evidence type="ECO:0000256" key="1">
    <source>
        <dbReference type="SAM" id="MobiDB-lite"/>
    </source>
</evidence>
<dbReference type="RefSeq" id="XP_013900124.1">
    <property type="nucleotide sequence ID" value="XM_014044670.1"/>
</dbReference>
<name>A0A0D2MD40_9CHLO</name>
<evidence type="ECO:0000313" key="4">
    <source>
        <dbReference type="Proteomes" id="UP000054498"/>
    </source>
</evidence>
<dbReference type="EMBL" id="KK101376">
    <property type="protein sequence ID" value="KIZ01105.1"/>
    <property type="molecule type" value="Genomic_DNA"/>
</dbReference>
<gene>
    <name evidence="3" type="ORF">MNEG_6856</name>
</gene>
<proteinExistence type="predicted"/>
<accession>A0A0D2MD40</accession>
<feature type="region of interest" description="Disordered" evidence="1">
    <location>
        <begin position="47"/>
        <end position="66"/>
    </location>
</feature>